<dbReference type="SUPFAM" id="SSF49785">
    <property type="entry name" value="Galactose-binding domain-like"/>
    <property type="match status" value="2"/>
</dbReference>
<evidence type="ECO:0000256" key="2">
    <source>
        <dbReference type="ARBA" id="ARBA00022656"/>
    </source>
</evidence>
<name>A0A1Q1NKN6_BACTU</name>
<dbReference type="GO" id="GO:0005102">
    <property type="term" value="F:signaling receptor binding"/>
    <property type="evidence" value="ECO:0007669"/>
    <property type="project" value="InterPro"/>
</dbReference>
<evidence type="ECO:0000256" key="3">
    <source>
        <dbReference type="ARBA" id="ARBA00022969"/>
    </source>
</evidence>
<dbReference type="PANTHER" id="PTHR37003:SF2">
    <property type="entry name" value="PESTICIDAL CRYSTAL PROTEIN N-TERMINAL DOMAIN-CONTAINING PROTEIN"/>
    <property type="match status" value="1"/>
</dbReference>
<evidence type="ECO:0000256" key="1">
    <source>
        <dbReference type="ARBA" id="ARBA00007819"/>
    </source>
</evidence>
<evidence type="ECO:0000259" key="7">
    <source>
        <dbReference type="Pfam" id="PF00555"/>
    </source>
</evidence>
<dbReference type="InterPro" id="IPR036399">
    <property type="entry name" value="Pest_cryst_cen_dom_sf"/>
</dbReference>
<feature type="region of interest" description="Disordered" evidence="6">
    <location>
        <begin position="1153"/>
        <end position="1173"/>
    </location>
</feature>
<dbReference type="Pfam" id="PF00555">
    <property type="entry name" value="Endotoxin_M"/>
    <property type="match status" value="1"/>
</dbReference>
<dbReference type="Gene3D" id="1.20.190.10">
    <property type="entry name" value="Pesticidal crystal protein, N-terminal domain"/>
    <property type="match status" value="1"/>
</dbReference>
<evidence type="ECO:0000256" key="5">
    <source>
        <dbReference type="ARBA" id="ARBA00029653"/>
    </source>
</evidence>
<evidence type="ECO:0000256" key="4">
    <source>
        <dbReference type="ARBA" id="ARBA00023026"/>
    </source>
</evidence>
<dbReference type="CDD" id="cd04085">
    <property type="entry name" value="delta_endotoxin_C"/>
    <property type="match status" value="1"/>
</dbReference>
<reference evidence="12" key="1">
    <citation type="submission" date="2016-12" db="EMBL/GenBank/DDBJ databases">
        <authorList>
            <person name="Song W.-J."/>
            <person name="Kurnit D.M."/>
        </authorList>
    </citation>
    <scope>NUCLEOTIDE SEQUENCE</scope>
    <source>
        <strain evidence="12">O-V84.2</strain>
    </source>
</reference>
<comment type="similarity">
    <text evidence="1">Belongs to the delta endotoxin family.</text>
</comment>
<dbReference type="InterPro" id="IPR005638">
    <property type="entry name" value="Pest_crys_dom-III"/>
</dbReference>
<accession>A0A1Q1NKN6</accession>
<evidence type="ECO:0000256" key="6">
    <source>
        <dbReference type="SAM" id="MobiDB-lite"/>
    </source>
</evidence>
<dbReference type="SUPFAM" id="SSF51096">
    <property type="entry name" value="delta-Endotoxin (insectocide), middle domain"/>
    <property type="match status" value="1"/>
</dbReference>
<organism evidence="12">
    <name type="scientific">Bacillus thuringiensis</name>
    <dbReference type="NCBI Taxonomy" id="1428"/>
    <lineage>
        <taxon>Bacteria</taxon>
        <taxon>Bacillati</taxon>
        <taxon>Bacillota</taxon>
        <taxon>Bacilli</taxon>
        <taxon>Bacillales</taxon>
        <taxon>Bacillaceae</taxon>
        <taxon>Bacillus</taxon>
        <taxon>Bacillus cereus group</taxon>
    </lineage>
</organism>
<evidence type="ECO:0000313" key="12">
    <source>
        <dbReference type="EMBL" id="AQM56938.1"/>
    </source>
</evidence>
<feature type="domain" description="Pesticidal crystal protein" evidence="7">
    <location>
        <begin position="266"/>
        <end position="400"/>
    </location>
</feature>
<dbReference type="SUPFAM" id="SSF56849">
    <property type="entry name" value="delta-Endotoxin (insectocide), N-terminal domain"/>
    <property type="match status" value="1"/>
</dbReference>
<dbReference type="GO" id="GO:0090729">
    <property type="term" value="F:toxin activity"/>
    <property type="evidence" value="ECO:0007669"/>
    <property type="project" value="UniProtKB-KW"/>
</dbReference>
<dbReference type="Pfam" id="PF03944">
    <property type="entry name" value="Endotoxin_C"/>
    <property type="match status" value="1"/>
</dbReference>
<sequence>MDYKELMNKCEWGESGELFADELGPVRDLLIISTGIGWALLGFVPGIGPVLSAVAGVLNVAIPYLWPEDAGDPGTPQAQISWDKMMTAAEQITNKAIAEQARAQAITELQGIQAAIRLYRDAACNWEKNPNNPQLKETVRTQFVATNTILYNRMPYFSARGSETSLLTAYVEAATLHLGLLKDAARFGLQWGMDPSIVNVYYGYLTNNIATYTNHCTRWYNTGLQQQYNTGDWNKFNNFRRNMTMAVLDIVAVWPTFDIKLYEVPTKSQLTRTVYTPLEGNVGGNWLSPEPVPSIDVIEGNIVDTPGLFKWLHNISFEAIDGGVNTSVIKGRGIKYRYTLRDLIIDGGYQGERGTKKETLPVTLPVGSEDRYLPVGNVWHVTNQLFSSGGASVVTGWLFRGMEPDLLSAIPVFWDINSSYNSSSGLPCRGMNSVCETCDPNCMPEIPSGGSICDRPSQYGNRLSYVGLGMLNSDYRDFVSSPTRYAAYIGYGWTHVSADENNQIYPNMITQIPAVKGYITYGNASVVKGPGSTGGDLVKLPVPEGRTAALGIPFTHPFNDTSLIKSYNIRLRYASNADVNVFCTLQKFTDDGDIEEIYEYYTLPATSSDNSLSYNSFGYYNLSGLELNIMPGYERIHIYNEGGGDLILDKIEFIPIEGTLEEYQANQDLEKAKKAVNALFKSDAKNTLQLNVTDYLVDQAAKLVECMSDEIYPQEKMCLLDLVKVAKRLSQARNLLKYGDFDSDNWSGENGWKTSSNVSVRADDPIFKGRYLHMPGANIPQFSDTVFPTYAYQKIDESKLKPYTRYMVRGFVGNSKELEVFVQRYDKEIHKNMNVPYGIPPTNPCDRDYQRTYPVLTNQTIPQDMACDSCDAGTVMRAKQTLVKCEDPHAFMFHMDTGELDTNQNLGIWVGFKIGTTDGVANIDNLEVIEANPLTGEALARVKKREHKWKQKWTEKRTKIEKAVQAAQSAIQALFTDQNQTRLRPDITLNHILHAETLVQKIPYVYHPFLQGSLPAVPGETYDIFQQLSNAIGKARSLYGQRNVLRNGDFSAGLSNWQGAEGALVQKIGNASVLVLSNWSANLSQNVCVNPAHGYILRVTARKEGAGEGYVTISDGTEDNTETVKFTAGVETPRLTQSDMRSPIQEGYKERNMTNQPSEVSGTNAYPGNNNRNYQSESFGITPYSDETTMMNGPSNNYEASAYRGSRNMTNNGVGCGCGCGTNAYTGENMMMNDSSNYNGAGYGCSCRTHTNNRMDSYVSTSLMTAQNGSPLSGYVTKTVEIFPETNHVCIEIGETAGTFKLESIELIRMDCE</sequence>
<dbReference type="InterPro" id="IPR048645">
    <property type="entry name" value="Cry1Ac-like_dom-VII"/>
</dbReference>
<dbReference type="Gene3D" id="2.60.120.260">
    <property type="entry name" value="Galactose-binding domain-like"/>
    <property type="match status" value="2"/>
</dbReference>
<keyword evidence="2" id="KW-0800">Toxin</keyword>
<dbReference type="InterPro" id="IPR041587">
    <property type="entry name" value="Cry_V"/>
</dbReference>
<dbReference type="GO" id="GO:0030435">
    <property type="term" value="P:sporulation resulting in formation of a cellular spore"/>
    <property type="evidence" value="ECO:0007669"/>
    <property type="project" value="UniProtKB-KW"/>
</dbReference>
<feature type="domain" description="Pesticidal crystal protein Cry" evidence="10">
    <location>
        <begin position="862"/>
        <end position="930"/>
    </location>
</feature>
<dbReference type="InterPro" id="IPR005639">
    <property type="entry name" value="Pest_crys_dom_I"/>
</dbReference>
<dbReference type="PANTHER" id="PTHR37003">
    <property type="entry name" value="ENDOTOXIN_N DOMAIN-CONTAINING PROTEIN-RELATED"/>
    <property type="match status" value="1"/>
</dbReference>
<evidence type="ECO:0000259" key="8">
    <source>
        <dbReference type="Pfam" id="PF03944"/>
    </source>
</evidence>
<evidence type="ECO:0000259" key="10">
    <source>
        <dbReference type="Pfam" id="PF17997"/>
    </source>
</evidence>
<feature type="domain" description="Pesticidal crystal protein" evidence="8">
    <location>
        <begin position="509"/>
        <end position="657"/>
    </location>
</feature>
<keyword evidence="4" id="KW-0843">Virulence</keyword>
<dbReference type="EMBL" id="KY420190">
    <property type="protein sequence ID" value="AQM56938.1"/>
    <property type="molecule type" value="Genomic_DNA"/>
</dbReference>
<dbReference type="InterPro" id="IPR001178">
    <property type="entry name" value="Pest_cryst_dom_II"/>
</dbReference>
<dbReference type="InterPro" id="IPR008979">
    <property type="entry name" value="Galactose-bd-like_sf"/>
</dbReference>
<dbReference type="InterPro" id="IPR038979">
    <property type="entry name" value="Pest_crys"/>
</dbReference>
<dbReference type="InterPro" id="IPR036716">
    <property type="entry name" value="Pest_crys_N_sf"/>
</dbReference>
<evidence type="ECO:0000259" key="11">
    <source>
        <dbReference type="Pfam" id="PF21463"/>
    </source>
</evidence>
<protein>
    <recommendedName>
        <fullName evidence="5">Crystaline entomocidal protoxin</fullName>
    </recommendedName>
</protein>
<dbReference type="Pfam" id="PF21463">
    <property type="entry name" value="Cry1Ac_dom-VII"/>
    <property type="match status" value="1"/>
</dbReference>
<feature type="domain" description="Cry1Ac-like" evidence="11">
    <location>
        <begin position="1049"/>
        <end position="1127"/>
    </location>
</feature>
<evidence type="ECO:0000259" key="9">
    <source>
        <dbReference type="Pfam" id="PF03945"/>
    </source>
</evidence>
<dbReference type="Pfam" id="PF17997">
    <property type="entry name" value="Cry1Ac_D5"/>
    <property type="match status" value="2"/>
</dbReference>
<dbReference type="Pfam" id="PF03945">
    <property type="entry name" value="Endotoxin_N"/>
    <property type="match status" value="1"/>
</dbReference>
<dbReference type="Gene3D" id="2.100.10.10">
    <property type="entry name" value="Pesticidal crystal protein, central domain"/>
    <property type="match status" value="1"/>
</dbReference>
<dbReference type="GO" id="GO:0001907">
    <property type="term" value="P:symbiont-mediated killing of host cell"/>
    <property type="evidence" value="ECO:0007669"/>
    <property type="project" value="InterPro"/>
</dbReference>
<feature type="domain" description="Pesticidal crystal protein" evidence="9">
    <location>
        <begin position="41"/>
        <end position="258"/>
    </location>
</feature>
<proteinExistence type="inferred from homology"/>
<feature type="domain" description="Pesticidal crystal protein Cry" evidence="10">
    <location>
        <begin position="736"/>
        <end position="856"/>
    </location>
</feature>
<keyword evidence="3" id="KW-0749">Sporulation</keyword>